<dbReference type="EMBL" id="FTNM01000003">
    <property type="protein sequence ID" value="SIR13089.1"/>
    <property type="molecule type" value="Genomic_DNA"/>
</dbReference>
<dbReference type="Proteomes" id="UP000185924">
    <property type="component" value="Unassembled WGS sequence"/>
</dbReference>
<feature type="transmembrane region" description="Helical" evidence="1">
    <location>
        <begin position="34"/>
        <end position="53"/>
    </location>
</feature>
<evidence type="ECO:0000256" key="1">
    <source>
        <dbReference type="SAM" id="Phobius"/>
    </source>
</evidence>
<keyword evidence="3" id="KW-1185">Reference proteome</keyword>
<name>A0A1N6YEY7_9BACT</name>
<evidence type="ECO:0000313" key="3">
    <source>
        <dbReference type="Proteomes" id="UP000185924"/>
    </source>
</evidence>
<accession>A0A1N6YEY7</accession>
<protein>
    <submittedName>
        <fullName evidence="2">Uncharacterized protein</fullName>
    </submittedName>
</protein>
<feature type="transmembrane region" description="Helical" evidence="1">
    <location>
        <begin position="89"/>
        <end position="110"/>
    </location>
</feature>
<dbReference type="OrthoDB" id="853949at2"/>
<dbReference type="AlphaFoldDB" id="A0A1N6YEY7"/>
<dbReference type="RefSeq" id="WP_076422319.1">
    <property type="nucleotide sequence ID" value="NZ_FTNM01000003.1"/>
</dbReference>
<feature type="transmembrane region" description="Helical" evidence="1">
    <location>
        <begin position="65"/>
        <end position="83"/>
    </location>
</feature>
<proteinExistence type="predicted"/>
<keyword evidence="1" id="KW-0472">Membrane</keyword>
<sequence>MKDRNHRLGLLVHVLTVFVLLLKGADKLSQQHVLSGGFFVGLGILIILLLILEKVYHWSHRSVKIACFLIESAALAGMAIVFYQEGKQYLPYVFGLSATIYLIVALVSIFKKGESIQH</sequence>
<evidence type="ECO:0000313" key="2">
    <source>
        <dbReference type="EMBL" id="SIR13089.1"/>
    </source>
</evidence>
<keyword evidence="1" id="KW-0812">Transmembrane</keyword>
<gene>
    <name evidence="2" type="ORF">SAMN05421545_2451</name>
</gene>
<dbReference type="STRING" id="1077936.SAMN05421545_2451"/>
<reference evidence="3" key="1">
    <citation type="submission" date="2017-01" db="EMBL/GenBank/DDBJ databases">
        <authorList>
            <person name="Varghese N."/>
            <person name="Submissions S."/>
        </authorList>
    </citation>
    <scope>NUCLEOTIDE SEQUENCE [LARGE SCALE GENOMIC DNA]</scope>
    <source>
        <strain evidence="3">DM9</strain>
    </source>
</reference>
<organism evidence="2 3">
    <name type="scientific">Pontibacter lucknowensis</name>
    <dbReference type="NCBI Taxonomy" id="1077936"/>
    <lineage>
        <taxon>Bacteria</taxon>
        <taxon>Pseudomonadati</taxon>
        <taxon>Bacteroidota</taxon>
        <taxon>Cytophagia</taxon>
        <taxon>Cytophagales</taxon>
        <taxon>Hymenobacteraceae</taxon>
        <taxon>Pontibacter</taxon>
    </lineage>
</organism>
<keyword evidence="1" id="KW-1133">Transmembrane helix</keyword>